<sequence length="182" mass="20966">MKKIAAILLLSIHLYSLGGSLILHQYLSYRTNKLFDEQAAKGLYNTKDLEEVEVPVNLPGIKNWDRYENISGQIRFGENAYNYVQMRVTQHTLFLKCIPNYKSTRLNAQNIIHAQPSEKVPVPQKEHVPFINMVHMHILAATFINPVFEAPVTKIIPHNTTYFQPETDCHIMMPKQPPRLVS</sequence>
<dbReference type="Proteomes" id="UP001324380">
    <property type="component" value="Chromosome"/>
</dbReference>
<name>A0ABZ0TFX1_9SPHI</name>
<gene>
    <name evidence="1" type="ORF">SNE25_22385</name>
</gene>
<dbReference type="RefSeq" id="WP_321561238.1">
    <property type="nucleotide sequence ID" value="NZ_CP139558.1"/>
</dbReference>
<keyword evidence="2" id="KW-1185">Reference proteome</keyword>
<accession>A0ABZ0TFX1</accession>
<organism evidence="1 2">
    <name type="scientific">Mucilaginibacter sabulilitoris</name>
    <dbReference type="NCBI Taxonomy" id="1173583"/>
    <lineage>
        <taxon>Bacteria</taxon>
        <taxon>Pseudomonadati</taxon>
        <taxon>Bacteroidota</taxon>
        <taxon>Sphingobacteriia</taxon>
        <taxon>Sphingobacteriales</taxon>
        <taxon>Sphingobacteriaceae</taxon>
        <taxon>Mucilaginibacter</taxon>
    </lineage>
</organism>
<reference evidence="1 2" key="1">
    <citation type="submission" date="2023-11" db="EMBL/GenBank/DDBJ databases">
        <title>Analysis of the Genomes of Mucilaginibacter gossypii cycad 4 and M. sabulilitoris SNA2: microbes with the potential for plant growth promotion.</title>
        <authorList>
            <person name="Hirsch A.M."/>
            <person name="Humm E."/>
            <person name="Rubbi M."/>
            <person name="Del Vecchio G."/>
            <person name="Ha S.M."/>
            <person name="Pellegrini M."/>
            <person name="Gunsalus R.P."/>
        </authorList>
    </citation>
    <scope>NUCLEOTIDE SEQUENCE [LARGE SCALE GENOMIC DNA]</scope>
    <source>
        <strain evidence="1 2">SNA2</strain>
    </source>
</reference>
<proteinExistence type="predicted"/>
<protein>
    <submittedName>
        <fullName evidence="1">Uncharacterized protein</fullName>
    </submittedName>
</protein>
<evidence type="ECO:0000313" key="2">
    <source>
        <dbReference type="Proteomes" id="UP001324380"/>
    </source>
</evidence>
<dbReference type="EMBL" id="CP139558">
    <property type="protein sequence ID" value="WPU92072.1"/>
    <property type="molecule type" value="Genomic_DNA"/>
</dbReference>
<evidence type="ECO:0000313" key="1">
    <source>
        <dbReference type="EMBL" id="WPU92072.1"/>
    </source>
</evidence>